<dbReference type="Proteomes" id="UP000318834">
    <property type="component" value="Unassembled WGS sequence"/>
</dbReference>
<reference evidence="1 2" key="1">
    <citation type="journal article" date="2019" name="Nat. Microbiol.">
        <title>Mediterranean grassland soil C-N compound turnover is dependent on rainfall and depth, and is mediated by genomically divergent microorganisms.</title>
        <authorList>
            <person name="Diamond S."/>
            <person name="Andeer P.F."/>
            <person name="Li Z."/>
            <person name="Crits-Christoph A."/>
            <person name="Burstein D."/>
            <person name="Anantharaman K."/>
            <person name="Lane K.R."/>
            <person name="Thomas B.C."/>
            <person name="Pan C."/>
            <person name="Northen T.R."/>
            <person name="Banfield J.F."/>
        </authorList>
    </citation>
    <scope>NUCLEOTIDE SEQUENCE [LARGE SCALE GENOMIC DNA]</scope>
    <source>
        <strain evidence="1">NP_8</strain>
    </source>
</reference>
<organism evidence="1 2">
    <name type="scientific">Candidatus Segetimicrobium genomatis</name>
    <dbReference type="NCBI Taxonomy" id="2569760"/>
    <lineage>
        <taxon>Bacteria</taxon>
        <taxon>Bacillati</taxon>
        <taxon>Candidatus Sysuimicrobiota</taxon>
        <taxon>Candidatus Sysuimicrobiia</taxon>
        <taxon>Candidatus Sysuimicrobiales</taxon>
        <taxon>Candidatus Segetimicrobiaceae</taxon>
        <taxon>Candidatus Segetimicrobium</taxon>
    </lineage>
</organism>
<evidence type="ECO:0000313" key="1">
    <source>
        <dbReference type="EMBL" id="TMI74514.1"/>
    </source>
</evidence>
<name>A0A537IT77_9BACT</name>
<protein>
    <submittedName>
        <fullName evidence="1">PqqD family protein</fullName>
    </submittedName>
</protein>
<accession>A0A537IT77</accession>
<dbReference type="Gene3D" id="1.10.10.1150">
    <property type="entry name" value="Coenzyme PQQ synthesis protein D (PqqD)"/>
    <property type="match status" value="1"/>
</dbReference>
<comment type="caution">
    <text evidence="1">The sequence shown here is derived from an EMBL/GenBank/DDBJ whole genome shotgun (WGS) entry which is preliminary data.</text>
</comment>
<dbReference type="Pfam" id="PF05402">
    <property type="entry name" value="PqqD"/>
    <property type="match status" value="1"/>
</dbReference>
<dbReference type="EMBL" id="VBAP01000059">
    <property type="protein sequence ID" value="TMI74514.1"/>
    <property type="molecule type" value="Genomic_DNA"/>
</dbReference>
<dbReference type="AlphaFoldDB" id="A0A537IT77"/>
<dbReference type="InterPro" id="IPR041881">
    <property type="entry name" value="PqqD_sf"/>
</dbReference>
<gene>
    <name evidence="1" type="ORF">E6H05_08185</name>
</gene>
<proteinExistence type="predicted"/>
<evidence type="ECO:0000313" key="2">
    <source>
        <dbReference type="Proteomes" id="UP000318834"/>
    </source>
</evidence>
<dbReference type="InterPro" id="IPR008792">
    <property type="entry name" value="PQQD"/>
</dbReference>
<sequence>MLNASYEKDPSMVSRRIADEVVLVPISRKVGEIDCLYALNEVGARVWDLIDRRSLKEVRDTIVEEFEVREEQAQEDLIELIEQLKEIGAIKEVS</sequence>